<evidence type="ECO:0000313" key="3">
    <source>
        <dbReference type="EMBL" id="SDN29596.1"/>
    </source>
</evidence>
<feature type="domain" description="PepSY" evidence="2">
    <location>
        <begin position="43"/>
        <end position="99"/>
    </location>
</feature>
<organism evidence="3 4">
    <name type="scientific">Paenibacillus jilunlii</name>
    <dbReference type="NCBI Taxonomy" id="682956"/>
    <lineage>
        <taxon>Bacteria</taxon>
        <taxon>Bacillati</taxon>
        <taxon>Bacillota</taxon>
        <taxon>Bacilli</taxon>
        <taxon>Bacillales</taxon>
        <taxon>Paenibacillaceae</taxon>
        <taxon>Paenibacillus</taxon>
    </lineage>
</organism>
<evidence type="ECO:0000256" key="1">
    <source>
        <dbReference type="SAM" id="SignalP"/>
    </source>
</evidence>
<dbReference type="EMBL" id="FNGM01000035">
    <property type="protein sequence ID" value="SDN29596.1"/>
    <property type="molecule type" value="Genomic_DNA"/>
</dbReference>
<dbReference type="InterPro" id="IPR025711">
    <property type="entry name" value="PepSY"/>
</dbReference>
<sequence length="184" mass="19313">MKKKLWSSIAAAAILLGGAYSISEVQAASAGNSASAGTSKTLIGISKAEQAALKAAPGRVESIDLEKKPSGAYYEVDIQQQNKEIDVRVDAYTGSIISVREEADDEDDDDTQPAATAEDKAVISAARAGEAASAAVKGKVVEIDLDRNKGSLVYEVEVRNGKVTTEVGIDAYTAKVLYTDEDLD</sequence>
<proteinExistence type="predicted"/>
<keyword evidence="1" id="KW-0732">Signal</keyword>
<gene>
    <name evidence="3" type="ORF">SAMN05216191_13513</name>
</gene>
<evidence type="ECO:0000259" key="2">
    <source>
        <dbReference type="Pfam" id="PF03413"/>
    </source>
</evidence>
<name>A0A1H0AA13_9BACL</name>
<evidence type="ECO:0000313" key="4">
    <source>
        <dbReference type="Proteomes" id="UP000182783"/>
    </source>
</evidence>
<accession>A0A1H0AA13</accession>
<feature type="chain" id="PRO_5010259831" evidence="1">
    <location>
        <begin position="28"/>
        <end position="184"/>
    </location>
</feature>
<dbReference type="AlphaFoldDB" id="A0A1H0AA13"/>
<feature type="domain" description="PepSY" evidence="2">
    <location>
        <begin position="123"/>
        <end position="178"/>
    </location>
</feature>
<dbReference type="Pfam" id="PF03413">
    <property type="entry name" value="PepSY"/>
    <property type="match status" value="2"/>
</dbReference>
<dbReference type="Proteomes" id="UP000182783">
    <property type="component" value="Unassembled WGS sequence"/>
</dbReference>
<protein>
    <submittedName>
        <fullName evidence="3">Uncharacterized membrane protein YkoI</fullName>
    </submittedName>
</protein>
<dbReference type="Gene3D" id="3.10.450.40">
    <property type="match status" value="2"/>
</dbReference>
<reference evidence="3 4" key="1">
    <citation type="submission" date="2016-10" db="EMBL/GenBank/DDBJ databases">
        <authorList>
            <person name="de Groot N.N."/>
        </authorList>
    </citation>
    <scope>NUCLEOTIDE SEQUENCE [LARGE SCALE GENOMIC DNA]</scope>
    <source>
        <strain evidence="3 4">CGMCC 1.10239</strain>
    </source>
</reference>
<dbReference type="RefSeq" id="WP_062520772.1">
    <property type="nucleotide sequence ID" value="NZ_CP048429.1"/>
</dbReference>
<feature type="signal peptide" evidence="1">
    <location>
        <begin position="1"/>
        <end position="27"/>
    </location>
</feature>
<dbReference type="OrthoDB" id="5361545at2"/>